<dbReference type="SUPFAM" id="SSF46785">
    <property type="entry name" value="Winged helix' DNA-binding domain"/>
    <property type="match status" value="1"/>
</dbReference>
<dbReference type="InterPro" id="IPR036388">
    <property type="entry name" value="WH-like_DNA-bd_sf"/>
</dbReference>
<dbReference type="Gene3D" id="1.10.10.10">
    <property type="entry name" value="Winged helix-like DNA-binding domain superfamily/Winged helix DNA-binding domain"/>
    <property type="match status" value="1"/>
</dbReference>
<dbReference type="EMBL" id="FNAK01000008">
    <property type="protein sequence ID" value="SDE61775.1"/>
    <property type="molecule type" value="Genomic_DNA"/>
</dbReference>
<dbReference type="OrthoDB" id="7631458at2"/>
<organism evidence="1 2">
    <name type="scientific">Kordiimonas lacus</name>
    <dbReference type="NCBI Taxonomy" id="637679"/>
    <lineage>
        <taxon>Bacteria</taxon>
        <taxon>Pseudomonadati</taxon>
        <taxon>Pseudomonadota</taxon>
        <taxon>Alphaproteobacteria</taxon>
        <taxon>Kordiimonadales</taxon>
        <taxon>Kordiimonadaceae</taxon>
        <taxon>Kordiimonas</taxon>
    </lineage>
</organism>
<reference evidence="1 2" key="1">
    <citation type="submission" date="2016-10" db="EMBL/GenBank/DDBJ databases">
        <authorList>
            <person name="de Groot N.N."/>
        </authorList>
    </citation>
    <scope>NUCLEOTIDE SEQUENCE [LARGE SCALE GENOMIC DNA]</scope>
    <source>
        <strain evidence="1 2">CGMCC 1.9109</strain>
    </source>
</reference>
<accession>A0A1G7EEG6</accession>
<keyword evidence="2" id="KW-1185">Reference proteome</keyword>
<gene>
    <name evidence="1" type="ORF">SAMN04488071_3404</name>
</gene>
<proteinExistence type="predicted"/>
<sequence>MAKADTDIRQAILDHLEDTRSVAPREIAQVLAEEEEDWRKYLPRIRIEAVKLHADGLLVFIRKKKVVSPEGLKGVYRFSKPAADE</sequence>
<evidence type="ECO:0000313" key="1">
    <source>
        <dbReference type="EMBL" id="SDE61775.1"/>
    </source>
</evidence>
<dbReference type="STRING" id="637679.GCA_001550055_00182"/>
<name>A0A1G7EEG6_9PROT</name>
<evidence type="ECO:0008006" key="3">
    <source>
        <dbReference type="Google" id="ProtNLM"/>
    </source>
</evidence>
<evidence type="ECO:0000313" key="2">
    <source>
        <dbReference type="Proteomes" id="UP000183685"/>
    </source>
</evidence>
<dbReference type="AlphaFoldDB" id="A0A1G7EEG6"/>
<protein>
    <recommendedName>
        <fullName evidence="3">DUF3253 domain-containing protein</fullName>
    </recommendedName>
</protein>
<dbReference type="RefSeq" id="WP_068301396.1">
    <property type="nucleotide sequence ID" value="NZ_FNAK01000008.1"/>
</dbReference>
<dbReference type="InterPro" id="IPR021660">
    <property type="entry name" value="DUF3253"/>
</dbReference>
<dbReference type="Proteomes" id="UP000183685">
    <property type="component" value="Unassembled WGS sequence"/>
</dbReference>
<dbReference type="InterPro" id="IPR036390">
    <property type="entry name" value="WH_DNA-bd_sf"/>
</dbReference>
<dbReference type="Pfam" id="PF11625">
    <property type="entry name" value="DUF3253"/>
    <property type="match status" value="1"/>
</dbReference>